<dbReference type="SMART" id="SM00637">
    <property type="entry name" value="CBD_II"/>
    <property type="match status" value="1"/>
</dbReference>
<evidence type="ECO:0000256" key="1">
    <source>
        <dbReference type="SAM" id="SignalP"/>
    </source>
</evidence>
<evidence type="ECO:0000313" key="4">
    <source>
        <dbReference type="Proteomes" id="UP001548590"/>
    </source>
</evidence>
<evidence type="ECO:0000313" key="3">
    <source>
        <dbReference type="EMBL" id="MET1490107.1"/>
    </source>
</evidence>
<proteinExistence type="predicted"/>
<accession>A0ABV2CQR7</accession>
<dbReference type="PROSITE" id="PS51173">
    <property type="entry name" value="CBM2"/>
    <property type="match status" value="1"/>
</dbReference>
<protein>
    <submittedName>
        <fullName evidence="3">Cellulose binding domain-containing protein</fullName>
    </submittedName>
</protein>
<dbReference type="RefSeq" id="WP_345923591.1">
    <property type="nucleotide sequence ID" value="NZ_JBDIVF010000001.1"/>
</dbReference>
<dbReference type="InterPro" id="IPR008965">
    <property type="entry name" value="CBM2/CBM3_carb-bd_dom_sf"/>
</dbReference>
<dbReference type="SUPFAM" id="SSF49384">
    <property type="entry name" value="Carbohydrate-binding domain"/>
    <property type="match status" value="1"/>
</dbReference>
<dbReference type="Pfam" id="PF00553">
    <property type="entry name" value="CBM_2"/>
    <property type="match status" value="1"/>
</dbReference>
<name>A0ABV2CQR7_9RHOO</name>
<reference evidence="3 4" key="1">
    <citation type="submission" date="2024-07" db="EMBL/GenBank/DDBJ databases">
        <title>Uliginosibacterium paludis KCTC:42655.</title>
        <authorList>
            <person name="Kim M.K."/>
        </authorList>
    </citation>
    <scope>NUCLEOTIDE SEQUENCE [LARGE SCALE GENOMIC DNA]</scope>
    <source>
        <strain evidence="3 4">KCTC 42655</strain>
    </source>
</reference>
<dbReference type="Proteomes" id="UP001548590">
    <property type="component" value="Unassembled WGS sequence"/>
</dbReference>
<feature type="chain" id="PRO_5046789289" evidence="1">
    <location>
        <begin position="27"/>
        <end position="689"/>
    </location>
</feature>
<dbReference type="InterPro" id="IPR012291">
    <property type="entry name" value="CBM2_carb-bd_dom_sf"/>
</dbReference>
<gene>
    <name evidence="3" type="ORF">ABVT11_09735</name>
</gene>
<dbReference type="InterPro" id="IPR001919">
    <property type="entry name" value="CBD2"/>
</dbReference>
<dbReference type="EMBL" id="JBEWLZ010000004">
    <property type="protein sequence ID" value="MET1490107.1"/>
    <property type="molecule type" value="Genomic_DNA"/>
</dbReference>
<sequence length="689" mass="72687">MTIRIAVKTALGALALGLASAGSAWAQTSAVEVSYRITSDWSSGFCGEITVRNPGTRRIDGWSGSFTLPDSRVNQLWNASWSQSGSTVSLTGMGWNQSIPANSSISSPGFCATRGASASSASSSASRASSSATSSARASSSSASVASSASSARSSAASSVASSRSSSVASSAAASSRASSSSLASSSLASSSRASVSSSTASSAASSSAASSAASSSTASCNAYTWPKYTPDLNYDMKTDTTNATVNPATFKVFLGCNASQVAGYRTSGRFAFIWGKNRNPAITDAHIDALLKHMNTDADYIHNVMGWPVDKLQQNGYFSNIYLYGSGLCTDSASNTEKGGWQSGLGGYPMVLLSYYPVVSASEYNGVTHEYIHAIMASMGNKAAWFNEGSNTWLQMTMTGNRTGSRGVGFLDATSFLAPHMPIESYSGWLQDGSFGGPNAEGVNMTNASGQQIGTWREYLGGNQYNAAFSHFIALYLSKGSNAWIWKKGTQNHVVRSLSEGLGDAQTRRLVTEYRAREAMVDFGEWTNGFKVPINDNWGRTISSEGSGGGIYRATSHKLSFYAATTQNGNTLIPATDTLPGWTGANQIPLKVSGNKVRVNFQPLGNNMRFQLAYRAADGTAVYSEPVESGESCLDLSKAPKNGVVVGIATSTDYVYNGETTRKAKYDYRVHLLEGVSGTAPLYDKYYQ</sequence>
<keyword evidence="1" id="KW-0732">Signal</keyword>
<feature type="domain" description="CBM2" evidence="2">
    <location>
        <begin position="24"/>
        <end position="136"/>
    </location>
</feature>
<dbReference type="Gene3D" id="2.60.40.290">
    <property type="match status" value="1"/>
</dbReference>
<evidence type="ECO:0000259" key="2">
    <source>
        <dbReference type="PROSITE" id="PS51173"/>
    </source>
</evidence>
<organism evidence="3 4">
    <name type="scientific">Uliginosibacterium paludis</name>
    <dbReference type="NCBI Taxonomy" id="1615952"/>
    <lineage>
        <taxon>Bacteria</taxon>
        <taxon>Pseudomonadati</taxon>
        <taxon>Pseudomonadota</taxon>
        <taxon>Betaproteobacteria</taxon>
        <taxon>Rhodocyclales</taxon>
        <taxon>Zoogloeaceae</taxon>
        <taxon>Uliginosibacterium</taxon>
    </lineage>
</organism>
<keyword evidence="4" id="KW-1185">Reference proteome</keyword>
<feature type="signal peptide" evidence="1">
    <location>
        <begin position="1"/>
        <end position="26"/>
    </location>
</feature>
<comment type="caution">
    <text evidence="3">The sequence shown here is derived from an EMBL/GenBank/DDBJ whole genome shotgun (WGS) entry which is preliminary data.</text>
</comment>